<evidence type="ECO:0000256" key="4">
    <source>
        <dbReference type="ARBA" id="ARBA00022475"/>
    </source>
</evidence>
<organism evidence="13 14">
    <name type="scientific">Magnetospirillum moscoviense</name>
    <dbReference type="NCBI Taxonomy" id="1437059"/>
    <lineage>
        <taxon>Bacteria</taxon>
        <taxon>Pseudomonadati</taxon>
        <taxon>Pseudomonadota</taxon>
        <taxon>Alphaproteobacteria</taxon>
        <taxon>Rhodospirillales</taxon>
        <taxon>Rhodospirillaceae</taxon>
        <taxon>Magnetospirillum</taxon>
    </lineage>
</organism>
<sequence>MGLNWLTAAVAWFRRSNKRTKFMAILGILVALGTLLSLLARVTVVTADDSSSYHIAVVAPLTGPSAEVGKSMRQGAAFLVDNINKAGGINGSTVVLQVFDDQDNAAVAADIAAKIAADRRILAVTGHWSAAAQAVAAPIYNQAGLPFLSFSPGWAEQASEHKAFPMLFDARSEARFLSNYARNVIGHKLMSVIAEESDYGRILADSFTETFERFGAPPQFRWTFKPGDADSLKKLVESYRAKRDEAGALFLAADENSAPPVIAAFKAAGLRVVWFGPSRLAVSAFTRAFQSLAAKGESPGNFTNGLYASSPLLFDTANEAAQNFKVAYGIRFGAEPDWVAAFSHDAIKMVAETAKLRGIAGGEGDIGGKRARLAEAFLAQTPASGVRGVTGQMVFGESRAASPPVLMGIYNGTTPISALTQLQPIPKGAVSNYIEELRQGRALYVNDRFMYKTNVVYVGLQVTEVSELDLEKETAQVKFSVWFRYRGNFEPQDVIFTNATEPVKLEAPAEEANTGDLTYRLYEVKGKFNLNFSGAPRSYGSHIVGVAFRHKGLNRNNLQYVVDVLGMPSGEGLKQRLIQDKVIAPGLGWEVDRAWVSQEVAQEDALGSPKYVGYGSISPDFSKIDLGVVIKKANLSPRDFVPAEWFIYIAIFAAVASVIAHAMDSKQQGRFWHMHSYGMRLVAWPMLLLAGGNLVLDYAYQNLPLAQVYLAVTVYDGLWWAVPARLVVMAVGRFAWTPLEEKSGRMIPNVVRMFVAFIIYSLAFLGIIGFVLNQPITSVLAGSGLLAMIVGLAIQANISNIFSGIVLNMERPFGVGDWVKIGNAEDARITDITWRTTRMQTRSGMTIAIPNAKASESQIINYSVQGRSRMTIHLFVDPALPTETVRKALYDAPLQCPGVLAEPAPAVYFDGIVSGEGGWLAQYSVQYWIKDYSGKTSVTGRVWDAVYSRLKEAGIALGSSLASRGNSSVLKELDEDGKATTLHEREDWDVIQDELRSRI</sequence>
<dbReference type="InterPro" id="IPR028082">
    <property type="entry name" value="Peripla_BP_I"/>
</dbReference>
<feature type="transmembrane region" description="Helical" evidence="10">
    <location>
        <begin position="645"/>
        <end position="662"/>
    </location>
</feature>
<evidence type="ECO:0000256" key="10">
    <source>
        <dbReference type="SAM" id="Phobius"/>
    </source>
</evidence>
<keyword evidence="6" id="KW-0732">Signal</keyword>
<feature type="transmembrane region" description="Helical" evidence="10">
    <location>
        <begin position="778"/>
        <end position="802"/>
    </location>
</feature>
<evidence type="ECO:0000256" key="3">
    <source>
        <dbReference type="ARBA" id="ARBA00022448"/>
    </source>
</evidence>
<gene>
    <name evidence="13" type="ORF">A6A05_15705</name>
</gene>
<dbReference type="GO" id="GO:0005886">
    <property type="term" value="C:plasma membrane"/>
    <property type="evidence" value="ECO:0007669"/>
    <property type="project" value="UniProtKB-SubCell"/>
</dbReference>
<feature type="transmembrane region" description="Helical" evidence="10">
    <location>
        <begin position="720"/>
        <end position="739"/>
    </location>
</feature>
<name>A0A178MFA5_9PROT</name>
<evidence type="ECO:0000259" key="12">
    <source>
        <dbReference type="Pfam" id="PF13458"/>
    </source>
</evidence>
<dbReference type="SUPFAM" id="SSF50182">
    <property type="entry name" value="Sm-like ribonucleoproteins"/>
    <property type="match status" value="1"/>
</dbReference>
<evidence type="ECO:0000256" key="7">
    <source>
        <dbReference type="ARBA" id="ARBA00022970"/>
    </source>
</evidence>
<feature type="transmembrane region" description="Helical" evidence="10">
    <location>
        <begin position="682"/>
        <end position="700"/>
    </location>
</feature>
<evidence type="ECO:0000256" key="8">
    <source>
        <dbReference type="ARBA" id="ARBA00022989"/>
    </source>
</evidence>
<feature type="domain" description="Mechanosensitive ion channel MscS" evidence="11">
    <location>
        <begin position="798"/>
        <end position="863"/>
    </location>
</feature>
<comment type="similarity">
    <text evidence="2">Belongs to the leucine-binding protein family.</text>
</comment>
<dbReference type="InterPro" id="IPR011066">
    <property type="entry name" value="MscS_channel_C_sf"/>
</dbReference>
<dbReference type="InterPro" id="IPR006685">
    <property type="entry name" value="MscS_channel_2nd"/>
</dbReference>
<dbReference type="GO" id="GO:0008381">
    <property type="term" value="F:mechanosensitive monoatomic ion channel activity"/>
    <property type="evidence" value="ECO:0007669"/>
    <property type="project" value="UniProtKB-ARBA"/>
</dbReference>
<keyword evidence="3" id="KW-0813">Transport</keyword>
<dbReference type="Gene3D" id="1.10.287.1260">
    <property type="match status" value="1"/>
</dbReference>
<dbReference type="EMBL" id="LWQU01000167">
    <property type="protein sequence ID" value="OAN47422.1"/>
    <property type="molecule type" value="Genomic_DNA"/>
</dbReference>
<dbReference type="Pfam" id="PF00924">
    <property type="entry name" value="MS_channel_2nd"/>
    <property type="match status" value="1"/>
</dbReference>
<dbReference type="Proteomes" id="UP000078543">
    <property type="component" value="Unassembled WGS sequence"/>
</dbReference>
<feature type="transmembrane region" description="Helical" evidence="10">
    <location>
        <begin position="751"/>
        <end position="772"/>
    </location>
</feature>
<dbReference type="Gene3D" id="2.30.30.60">
    <property type="match status" value="1"/>
</dbReference>
<reference evidence="13 14" key="1">
    <citation type="submission" date="2016-04" db="EMBL/GenBank/DDBJ databases">
        <title>Draft genome sequence of freshwater magnetotactic bacteria Magnetospirillum marisnigri SP-1 and Magnetospirillum moscoviense BB-1.</title>
        <authorList>
            <person name="Koziaeva V."/>
            <person name="Dziuba M.V."/>
            <person name="Ivanov T.M."/>
            <person name="Kuznetsov B."/>
            <person name="Grouzdev D.S."/>
        </authorList>
    </citation>
    <scope>NUCLEOTIDE SEQUENCE [LARGE SCALE GENOMIC DNA]</scope>
    <source>
        <strain evidence="13 14">BB-1</strain>
    </source>
</reference>
<dbReference type="PANTHER" id="PTHR47151:SF2">
    <property type="entry name" value="AMINO ACID BINDING PROTEIN"/>
    <property type="match status" value="1"/>
</dbReference>
<evidence type="ECO:0000256" key="6">
    <source>
        <dbReference type="ARBA" id="ARBA00022729"/>
    </source>
</evidence>
<keyword evidence="8 10" id="KW-1133">Transmembrane helix</keyword>
<evidence type="ECO:0000313" key="14">
    <source>
        <dbReference type="Proteomes" id="UP000078543"/>
    </source>
</evidence>
<dbReference type="Gene3D" id="3.40.50.2300">
    <property type="match status" value="2"/>
</dbReference>
<dbReference type="PRINTS" id="PR00337">
    <property type="entry name" value="LEUILEVALBP"/>
</dbReference>
<dbReference type="InterPro" id="IPR000709">
    <property type="entry name" value="Leu_Ile_Val-bd"/>
</dbReference>
<dbReference type="STRING" id="1437059.A6A05_15705"/>
<dbReference type="SUPFAM" id="SSF53822">
    <property type="entry name" value="Periplasmic binding protein-like I"/>
    <property type="match status" value="1"/>
</dbReference>
<dbReference type="InterPro" id="IPR028081">
    <property type="entry name" value="Leu-bd"/>
</dbReference>
<keyword evidence="14" id="KW-1185">Reference proteome</keyword>
<keyword evidence="9 10" id="KW-0472">Membrane</keyword>
<accession>A0A178MFA5</accession>
<proteinExistence type="inferred from homology"/>
<dbReference type="OrthoDB" id="9799209at2"/>
<dbReference type="RefSeq" id="WP_068503463.1">
    <property type="nucleotide sequence ID" value="NZ_LWQU01000167.1"/>
</dbReference>
<feature type="domain" description="Leucine-binding protein" evidence="12">
    <location>
        <begin position="53"/>
        <end position="356"/>
    </location>
</feature>
<dbReference type="Pfam" id="PF13458">
    <property type="entry name" value="Peripla_BP_6"/>
    <property type="match status" value="1"/>
</dbReference>
<dbReference type="PANTHER" id="PTHR47151">
    <property type="entry name" value="LEU/ILE/VAL-BINDING ABC TRANSPORTER SUBUNIT"/>
    <property type="match status" value="1"/>
</dbReference>
<protein>
    <submittedName>
        <fullName evidence="13">Uncharacterized protein</fullName>
    </submittedName>
</protein>
<evidence type="ECO:0000256" key="9">
    <source>
        <dbReference type="ARBA" id="ARBA00023136"/>
    </source>
</evidence>
<keyword evidence="4" id="KW-1003">Cell membrane</keyword>
<dbReference type="SUPFAM" id="SSF82689">
    <property type="entry name" value="Mechanosensitive channel protein MscS (YggB), C-terminal domain"/>
    <property type="match status" value="1"/>
</dbReference>
<evidence type="ECO:0000256" key="2">
    <source>
        <dbReference type="ARBA" id="ARBA00010062"/>
    </source>
</evidence>
<dbReference type="InterPro" id="IPR010920">
    <property type="entry name" value="LSM_dom_sf"/>
</dbReference>
<evidence type="ECO:0000256" key="5">
    <source>
        <dbReference type="ARBA" id="ARBA00022692"/>
    </source>
</evidence>
<comment type="subcellular location">
    <subcellularLocation>
        <location evidence="1">Cell membrane</location>
        <topology evidence="1">Multi-pass membrane protein</topology>
    </subcellularLocation>
</comment>
<keyword evidence="5 10" id="KW-0812">Transmembrane</keyword>
<evidence type="ECO:0000313" key="13">
    <source>
        <dbReference type="EMBL" id="OAN47422.1"/>
    </source>
</evidence>
<dbReference type="InterPro" id="IPR023408">
    <property type="entry name" value="MscS_beta-dom_sf"/>
</dbReference>
<dbReference type="AlphaFoldDB" id="A0A178MFA5"/>
<evidence type="ECO:0000256" key="1">
    <source>
        <dbReference type="ARBA" id="ARBA00004651"/>
    </source>
</evidence>
<comment type="caution">
    <text evidence="13">The sequence shown here is derived from an EMBL/GenBank/DDBJ whole genome shotgun (WGS) entry which is preliminary data.</text>
</comment>
<keyword evidence="7" id="KW-0029">Amino-acid transport</keyword>
<evidence type="ECO:0000259" key="11">
    <source>
        <dbReference type="Pfam" id="PF00924"/>
    </source>
</evidence>
<dbReference type="GO" id="GO:0006865">
    <property type="term" value="P:amino acid transport"/>
    <property type="evidence" value="ECO:0007669"/>
    <property type="project" value="UniProtKB-KW"/>
</dbReference>